<dbReference type="InterPro" id="IPR015927">
    <property type="entry name" value="Peptidase_S24_S26A/B/C"/>
</dbReference>
<dbReference type="InterPro" id="IPR001387">
    <property type="entry name" value="Cro/C1-type_HTH"/>
</dbReference>
<dbReference type="InterPro" id="IPR036286">
    <property type="entry name" value="LexA/Signal_pep-like_sf"/>
</dbReference>
<evidence type="ECO:0000313" key="3">
    <source>
        <dbReference type="Proteomes" id="UP000188174"/>
    </source>
</evidence>
<dbReference type="InterPro" id="IPR039418">
    <property type="entry name" value="LexA-like"/>
</dbReference>
<reference evidence="2 3" key="1">
    <citation type="submission" date="2017-02" db="EMBL/GenBank/DDBJ databases">
        <authorList>
            <person name="Jeong S."/>
        </authorList>
    </citation>
    <scope>NUCLEOTIDE SEQUENCE [LARGE SCALE GENOMIC DNA]</scope>
    <source>
        <strain evidence="2 3">RMAR6-6</strain>
    </source>
</reference>
<protein>
    <recommendedName>
        <fullName evidence="1">HTH cro/C1-type domain-containing protein</fullName>
    </recommendedName>
</protein>
<feature type="domain" description="HTH cro/C1-type" evidence="1">
    <location>
        <begin position="38"/>
        <end position="63"/>
    </location>
</feature>
<dbReference type="Gene3D" id="2.10.109.10">
    <property type="entry name" value="Umud Fragment, subunit A"/>
    <property type="match status" value="1"/>
</dbReference>
<dbReference type="SUPFAM" id="SSF51306">
    <property type="entry name" value="LexA/Signal peptidase"/>
    <property type="match status" value="1"/>
</dbReference>
<evidence type="ECO:0000313" key="2">
    <source>
        <dbReference type="EMBL" id="AQQ02442.1"/>
    </source>
</evidence>
<dbReference type="Pfam" id="PF00717">
    <property type="entry name" value="Peptidase_S24"/>
    <property type="match status" value="1"/>
</dbReference>
<gene>
    <name evidence="2" type="ORF">B0E33_01570</name>
</gene>
<accession>A0ABM6HWN6</accession>
<dbReference type="CDD" id="cd06529">
    <property type="entry name" value="S24_LexA-like"/>
    <property type="match status" value="1"/>
</dbReference>
<dbReference type="Proteomes" id="UP000188174">
    <property type="component" value="Chromosome"/>
</dbReference>
<evidence type="ECO:0000259" key="1">
    <source>
        <dbReference type="PROSITE" id="PS50943"/>
    </source>
</evidence>
<dbReference type="PROSITE" id="PS50943">
    <property type="entry name" value="HTH_CROC1"/>
    <property type="match status" value="1"/>
</dbReference>
<dbReference type="Gene3D" id="1.10.260.40">
    <property type="entry name" value="lambda repressor-like DNA-binding domains"/>
    <property type="match status" value="1"/>
</dbReference>
<dbReference type="InterPro" id="IPR010982">
    <property type="entry name" value="Lambda_DNA-bd_dom_sf"/>
</dbReference>
<keyword evidence="3" id="KW-1185">Reference proteome</keyword>
<proteinExistence type="predicted"/>
<name>A0ABM6HWN6_9HYPH</name>
<dbReference type="SUPFAM" id="SSF47413">
    <property type="entry name" value="lambda repressor-like DNA-binding domains"/>
    <property type="match status" value="1"/>
</dbReference>
<dbReference type="EMBL" id="CP019630">
    <property type="protein sequence ID" value="AQQ02442.1"/>
    <property type="molecule type" value="Genomic_DNA"/>
</dbReference>
<organism evidence="2 3">
    <name type="scientific">Roseibium algicola</name>
    <dbReference type="NCBI Taxonomy" id="2857014"/>
    <lineage>
        <taxon>Bacteria</taxon>
        <taxon>Pseudomonadati</taxon>
        <taxon>Pseudomonadota</taxon>
        <taxon>Alphaproteobacteria</taxon>
        <taxon>Hyphomicrobiales</taxon>
        <taxon>Stappiaceae</taxon>
        <taxon>Roseibium</taxon>
    </lineage>
</organism>
<dbReference type="CDD" id="cd00093">
    <property type="entry name" value="HTH_XRE"/>
    <property type="match status" value="1"/>
</dbReference>
<dbReference type="SMART" id="SM00530">
    <property type="entry name" value="HTH_XRE"/>
    <property type="match status" value="1"/>
</dbReference>
<sequence>MEPKDRLKAARERAGYDSPTEASRVLRTINVNTIISNENGNRPISKKMAQVYAEAFGVSAGWLLYGDSGEPEQEPKPTRRPALQIIGEVAAGHWLESDLFEHEKTENSNLAGGDARYLPSMQYLMRVNGESLNKIARHGDLILCLDYAQAGIELKSGDLVVAERSRDGGLTFERTAKRIVRHNGEIELRPESDDPRFQEPVIYNEHGEEATEVRVVAKVLGVFREV</sequence>